<keyword evidence="4" id="KW-0808">Transferase</keyword>
<dbReference type="Pfam" id="PF13231">
    <property type="entry name" value="PMT_2"/>
    <property type="match status" value="1"/>
</dbReference>
<dbReference type="GO" id="GO:0005886">
    <property type="term" value="C:plasma membrane"/>
    <property type="evidence" value="ECO:0007669"/>
    <property type="project" value="UniProtKB-SubCell"/>
</dbReference>
<dbReference type="GO" id="GO:0009103">
    <property type="term" value="P:lipopolysaccharide biosynthetic process"/>
    <property type="evidence" value="ECO:0007669"/>
    <property type="project" value="UniProtKB-ARBA"/>
</dbReference>
<feature type="transmembrane region" description="Helical" evidence="8">
    <location>
        <begin position="23"/>
        <end position="43"/>
    </location>
</feature>
<evidence type="ECO:0000256" key="8">
    <source>
        <dbReference type="SAM" id="Phobius"/>
    </source>
</evidence>
<gene>
    <name evidence="10" type="ORF">Pla111_30680</name>
</gene>
<evidence type="ECO:0000256" key="7">
    <source>
        <dbReference type="ARBA" id="ARBA00023136"/>
    </source>
</evidence>
<dbReference type="PANTHER" id="PTHR33908:SF11">
    <property type="entry name" value="MEMBRANE PROTEIN"/>
    <property type="match status" value="1"/>
</dbReference>
<dbReference type="Proteomes" id="UP000318995">
    <property type="component" value="Unassembled WGS sequence"/>
</dbReference>
<evidence type="ECO:0000313" key="11">
    <source>
        <dbReference type="Proteomes" id="UP000318995"/>
    </source>
</evidence>
<accession>A0A5C5VRT0</accession>
<feature type="transmembrane region" description="Helical" evidence="8">
    <location>
        <begin position="153"/>
        <end position="171"/>
    </location>
</feature>
<keyword evidence="7 8" id="KW-0472">Membrane</keyword>
<dbReference type="EMBL" id="SJPH01000009">
    <property type="protein sequence ID" value="TWT41354.1"/>
    <property type="molecule type" value="Genomic_DNA"/>
</dbReference>
<feature type="transmembrane region" description="Helical" evidence="8">
    <location>
        <begin position="354"/>
        <end position="375"/>
    </location>
</feature>
<sequence length="620" mass="70088">MLATRLLISLAKAYQFFDNSRVAWRTIFSLLVVHSGLLMYSAYVHSPTLNEPAHLVAGLSHWKFGRFELYRVNPPLVRMVAALPVIAAGYEGDWSGFYEGPGARPVFGMGEDFVAANGERTFYLTMIARWACMPFSWLGAIVCYLWGRDLCGRLAGLTACFIWCFEPNILAHASLYTADAHATALGLSACYTFWRWLKKPTWTQAAITGVVLGLAELAKTTLLLFYPLWPLLWLIYRWQDRASMTVRMWGREAGMLMLRMAIGLYVVNLGYGFEGSFQPLGDYHFVSQLFTGNLEDGESADSQATNRFSDTALSPLPVPFPKNYLLGIDIQQKDFESYGRPSYLRGEWRDHGWWYYYLYAGLIKVPLGLWGLGVFSLISRWISPKSRAGRASARDMLILLTPALVVVCVVSSKTGFSEHFRYVLPIFPHLFIWLGGTAGNAWSELVQKKLALSRRFCLIPRGVTSGVARRLLVAYPVFFLLWFSVSSLWVYPHSLSYFNEVVSGPRHGSDYLLGSNLDWGQDYRYLEDFLSRVDRGKVVTVRCLPYVYPVVKMRNVRPCESVECVPNILVIAASFIKGSTMPAWVGVKSRPINDALENVASLVGCGRVRFLGYTHRVYER</sequence>
<keyword evidence="3" id="KW-0328">Glycosyltransferase</keyword>
<evidence type="ECO:0000259" key="9">
    <source>
        <dbReference type="Pfam" id="PF13231"/>
    </source>
</evidence>
<dbReference type="OrthoDB" id="224989at2"/>
<dbReference type="InterPro" id="IPR050297">
    <property type="entry name" value="LipidA_mod_glycosyltrf_83"/>
</dbReference>
<evidence type="ECO:0000256" key="2">
    <source>
        <dbReference type="ARBA" id="ARBA00022475"/>
    </source>
</evidence>
<keyword evidence="2" id="KW-1003">Cell membrane</keyword>
<proteinExistence type="predicted"/>
<protein>
    <recommendedName>
        <fullName evidence="9">Glycosyltransferase RgtA/B/C/D-like domain-containing protein</fullName>
    </recommendedName>
</protein>
<dbReference type="GO" id="GO:0016763">
    <property type="term" value="F:pentosyltransferase activity"/>
    <property type="evidence" value="ECO:0007669"/>
    <property type="project" value="TreeGrafter"/>
</dbReference>
<evidence type="ECO:0000313" key="10">
    <source>
        <dbReference type="EMBL" id="TWT41354.1"/>
    </source>
</evidence>
<comment type="subcellular location">
    <subcellularLocation>
        <location evidence="1">Cell membrane</location>
        <topology evidence="1">Multi-pass membrane protein</topology>
    </subcellularLocation>
</comment>
<reference evidence="10 11" key="1">
    <citation type="submission" date="2019-02" db="EMBL/GenBank/DDBJ databases">
        <title>Deep-cultivation of Planctomycetes and their phenomic and genomic characterization uncovers novel biology.</title>
        <authorList>
            <person name="Wiegand S."/>
            <person name="Jogler M."/>
            <person name="Boedeker C."/>
            <person name="Pinto D."/>
            <person name="Vollmers J."/>
            <person name="Rivas-Marin E."/>
            <person name="Kohn T."/>
            <person name="Peeters S.H."/>
            <person name="Heuer A."/>
            <person name="Rast P."/>
            <person name="Oberbeckmann S."/>
            <person name="Bunk B."/>
            <person name="Jeske O."/>
            <person name="Meyerdierks A."/>
            <person name="Storesund J.E."/>
            <person name="Kallscheuer N."/>
            <person name="Luecker S."/>
            <person name="Lage O.M."/>
            <person name="Pohl T."/>
            <person name="Merkel B.J."/>
            <person name="Hornburger P."/>
            <person name="Mueller R.-W."/>
            <person name="Bruemmer F."/>
            <person name="Labrenz M."/>
            <person name="Spormann A.M."/>
            <person name="Op Den Camp H."/>
            <person name="Overmann J."/>
            <person name="Amann R."/>
            <person name="Jetten M.S.M."/>
            <person name="Mascher T."/>
            <person name="Medema M.H."/>
            <person name="Devos D.P."/>
            <person name="Kaster A.-K."/>
            <person name="Ovreas L."/>
            <person name="Rohde M."/>
            <person name="Galperin M.Y."/>
            <person name="Jogler C."/>
        </authorList>
    </citation>
    <scope>NUCLEOTIDE SEQUENCE [LARGE SCALE GENOMIC DNA]</scope>
    <source>
        <strain evidence="10 11">Pla111</strain>
    </source>
</reference>
<dbReference type="InterPro" id="IPR038731">
    <property type="entry name" value="RgtA/B/C-like"/>
</dbReference>
<feature type="transmembrane region" description="Helical" evidence="8">
    <location>
        <begin position="396"/>
        <end position="416"/>
    </location>
</feature>
<evidence type="ECO:0000256" key="6">
    <source>
        <dbReference type="ARBA" id="ARBA00022989"/>
    </source>
</evidence>
<dbReference type="AlphaFoldDB" id="A0A5C5VRT0"/>
<keyword evidence="5 8" id="KW-0812">Transmembrane</keyword>
<organism evidence="10 11">
    <name type="scientific">Botrimarina hoheduenensis</name>
    <dbReference type="NCBI Taxonomy" id="2528000"/>
    <lineage>
        <taxon>Bacteria</taxon>
        <taxon>Pseudomonadati</taxon>
        <taxon>Planctomycetota</taxon>
        <taxon>Planctomycetia</taxon>
        <taxon>Pirellulales</taxon>
        <taxon>Lacipirellulaceae</taxon>
        <taxon>Botrimarina</taxon>
    </lineage>
</organism>
<evidence type="ECO:0000256" key="4">
    <source>
        <dbReference type="ARBA" id="ARBA00022679"/>
    </source>
</evidence>
<feature type="transmembrane region" description="Helical" evidence="8">
    <location>
        <begin position="127"/>
        <end position="147"/>
    </location>
</feature>
<dbReference type="PANTHER" id="PTHR33908">
    <property type="entry name" value="MANNOSYLTRANSFERASE YKCB-RELATED"/>
    <property type="match status" value="1"/>
</dbReference>
<evidence type="ECO:0000256" key="5">
    <source>
        <dbReference type="ARBA" id="ARBA00022692"/>
    </source>
</evidence>
<feature type="transmembrane region" description="Helical" evidence="8">
    <location>
        <begin position="422"/>
        <end position="442"/>
    </location>
</feature>
<feature type="transmembrane region" description="Helical" evidence="8">
    <location>
        <begin position="217"/>
        <end position="236"/>
    </location>
</feature>
<comment type="caution">
    <text evidence="10">The sequence shown here is derived from an EMBL/GenBank/DDBJ whole genome shotgun (WGS) entry which is preliminary data.</text>
</comment>
<name>A0A5C5VRT0_9BACT</name>
<feature type="transmembrane region" description="Helical" evidence="8">
    <location>
        <begin position="471"/>
        <end position="491"/>
    </location>
</feature>
<dbReference type="RefSeq" id="WP_146575270.1">
    <property type="nucleotide sequence ID" value="NZ_SJPH01000009.1"/>
</dbReference>
<keyword evidence="11" id="KW-1185">Reference proteome</keyword>
<keyword evidence="6 8" id="KW-1133">Transmembrane helix</keyword>
<feature type="transmembrane region" description="Helical" evidence="8">
    <location>
        <begin position="256"/>
        <end position="273"/>
    </location>
</feature>
<evidence type="ECO:0000256" key="3">
    <source>
        <dbReference type="ARBA" id="ARBA00022676"/>
    </source>
</evidence>
<evidence type="ECO:0000256" key="1">
    <source>
        <dbReference type="ARBA" id="ARBA00004651"/>
    </source>
</evidence>
<feature type="domain" description="Glycosyltransferase RgtA/B/C/D-like" evidence="9">
    <location>
        <begin position="128"/>
        <end position="237"/>
    </location>
</feature>